<feature type="region of interest" description="Disordered" evidence="3">
    <location>
        <begin position="341"/>
        <end position="389"/>
    </location>
</feature>
<organism evidence="5 6">
    <name type="scientific">Leishmania donovani</name>
    <dbReference type="NCBI Taxonomy" id="5661"/>
    <lineage>
        <taxon>Eukaryota</taxon>
        <taxon>Discoba</taxon>
        <taxon>Euglenozoa</taxon>
        <taxon>Kinetoplastea</taxon>
        <taxon>Metakinetoplastina</taxon>
        <taxon>Trypanosomatida</taxon>
        <taxon>Trypanosomatidae</taxon>
        <taxon>Leishmaniinae</taxon>
        <taxon>Leishmania</taxon>
    </lineage>
</organism>
<feature type="compositionally biased region" description="Low complexity" evidence="3">
    <location>
        <begin position="641"/>
        <end position="654"/>
    </location>
</feature>
<protein>
    <submittedName>
        <fullName evidence="5">YEATS family protein</fullName>
    </submittedName>
</protein>
<proteinExistence type="predicted"/>
<feature type="compositionally biased region" description="Basic and acidic residues" evidence="3">
    <location>
        <begin position="40"/>
        <end position="49"/>
    </location>
</feature>
<dbReference type="PANTHER" id="PTHR23195">
    <property type="entry name" value="YEATS DOMAIN"/>
    <property type="match status" value="1"/>
</dbReference>
<name>A0A504Y3T5_LEIDO</name>
<feature type="compositionally biased region" description="Low complexity" evidence="3">
    <location>
        <begin position="63"/>
        <end position="75"/>
    </location>
</feature>
<feature type="compositionally biased region" description="Low complexity" evidence="3">
    <location>
        <begin position="106"/>
        <end position="117"/>
    </location>
</feature>
<feature type="compositionally biased region" description="Polar residues" evidence="3">
    <location>
        <begin position="735"/>
        <end position="744"/>
    </location>
</feature>
<sequence length="1314" mass="136479">MSTAAGEKPPRRTRRSVKEALAEAATEEVKPRRGGRRRRADAESEELKGQQRASASYKLKGRSSAVTVASVDDVTGTLSGSDRRGGWRRGSGDAVTKRSRSPSPPSQSSGNSSTTTTAAAATPLFTVPAVIVTAVDGTGGGCATPLSPGALTALASGAATNAATTMGTYGGSGAGGGTAGTRAHQAHSTAAAAPLEDPSARPMRPRYVWNGGDRYQQHSLPSAASSSPANDVQLGGRGVRTIFSEAWATLSSCLSSTTERQGASSTASVSPTMVDPSHTTSASQLYMQAQRIVSSWRAEQHRTPSMLLSHPYSPLLMPGLRVYQHPLPLLASTPASLAAPADANAATPSTDRLSAVKAEADDEESGAGSRHRRHHRCGAAPHTTSVAAAGPGAECGSSRVYCYPNQTLIVPVVVGGCVQLVNPESKDKSHQWTVYVRGLWNGHPEEVAGANVRPPSSSHASVFSASTASPDDYLSDFIDKVVFVLDESFVPCVRTVSSAPFELTEVGWGEFIVSMHVYLKVPVHTSASRRAQGQLLEYYCGFNGRTAMQTCDGRGTKPHDPVSTYVTGGVRGPRHLWNALTTPPPSTSGTVPPTPALSLHELRHECHYDSLLDINSNSGARATYYRGPYLPVHLVTCDATSSSASSQPSSSSSDSDADGGGGSDGARGRSGSEVSICGGSPTDSAHALSFPTKSEMSGDGSFSSSRSGSVTPSPAPAPQHHASLSSQQHEARMGGSNTAHTSSGCIADGQPLAGIAAGVADASSPHARPPPLPVPTVGRGTGRRPRGFGASRARSGTPRSPANAGAPGAAGGGGVHRTFTEVHVGHGGNVVVLQHLLRFSHRPRYAAAIPPARDPRTQGVHPELLGYTMVAEPVVTEQYDELVIPLEPFAAVAGRGRSQASRRRQTTQRKGGEASPKKPDTASAEAKLHHLMAASSSLEGHLRATLRRQLSLMCGDSPSQSFHALPPLSNSEAQALGHPGGISCWPHVLDYGNGIERDTSYTAAYLASIATSAEMEGWLSQALGARRAALFGSPAAPCAWVTTADDAEEPQPQPQRDGEAAGGCKAEGEGCDGVANRLPGRVAIPSLIPNPTTTGTWLTALEYDMASALLRLAAGASVVTAHDVFFHVVLPRADDIGAAVWCNLHEGTHAALTRASAVGAFPSDATGAAALKAEPAFGCTSEVQQEAKKGADVRMEQAYADEERDGNEMLSVSSATALSRGYPLCSLRPSDTGIAALRNVLCANKGSGSASATHHPSQEALMASLLRDGQSRGSFGHDSDVAQLMTWKAALEDAIDTMRVEAARRQATAVMEDL</sequence>
<feature type="region of interest" description="Disordered" evidence="3">
    <location>
        <begin position="640"/>
        <end position="746"/>
    </location>
</feature>
<feature type="region of interest" description="Disordered" evidence="3">
    <location>
        <begin position="1045"/>
        <end position="1066"/>
    </location>
</feature>
<feature type="compositionally biased region" description="Low complexity" evidence="3">
    <location>
        <begin position="341"/>
        <end position="350"/>
    </location>
</feature>
<evidence type="ECO:0000256" key="3">
    <source>
        <dbReference type="SAM" id="MobiDB-lite"/>
    </source>
</evidence>
<dbReference type="PROSITE" id="PS51037">
    <property type="entry name" value="YEATS"/>
    <property type="match status" value="1"/>
</dbReference>
<feature type="region of interest" description="Disordered" evidence="3">
    <location>
        <begin position="893"/>
        <end position="923"/>
    </location>
</feature>
<feature type="region of interest" description="Disordered" evidence="3">
    <location>
        <begin position="259"/>
        <end position="280"/>
    </location>
</feature>
<evidence type="ECO:0000259" key="4">
    <source>
        <dbReference type="PROSITE" id="PS51037"/>
    </source>
</evidence>
<dbReference type="VEuPathDB" id="TriTrypDB:LDHU3_06.0880"/>
<evidence type="ECO:0000313" key="5">
    <source>
        <dbReference type="EMBL" id="TPP54835.1"/>
    </source>
</evidence>
<feature type="compositionally biased region" description="Low complexity" evidence="3">
    <location>
        <begin position="180"/>
        <end position="193"/>
    </location>
</feature>
<feature type="region of interest" description="Disordered" evidence="3">
    <location>
        <begin position="1"/>
        <end position="117"/>
    </location>
</feature>
<dbReference type="Proteomes" id="UP000318447">
    <property type="component" value="Unassembled WGS sequence"/>
</dbReference>
<feature type="domain" description="YEATS" evidence="4">
    <location>
        <begin position="402"/>
        <end position="569"/>
    </location>
</feature>
<accession>A0A504Y3T5</accession>
<evidence type="ECO:0000256" key="1">
    <source>
        <dbReference type="ARBA" id="ARBA00023242"/>
    </source>
</evidence>
<dbReference type="Gene3D" id="2.60.40.1970">
    <property type="entry name" value="YEATS domain"/>
    <property type="match status" value="1"/>
</dbReference>
<reference evidence="6" key="1">
    <citation type="submission" date="2019-02" db="EMBL/GenBank/DDBJ databases">
        <title>FDA dAtabase for Regulatory Grade micrObial Sequences (FDA-ARGOS): Supporting development and validation of Infectious Disease Dx tests.</title>
        <authorList>
            <person name="Duncan R."/>
            <person name="Fisher C."/>
            <person name="Tallon L."/>
            <person name="Sadzewicz L."/>
            <person name="Sengamalay N."/>
            <person name="Ott S."/>
            <person name="Godinez A."/>
            <person name="Nagaraj S."/>
            <person name="Vavikolanu K."/>
            <person name="Nadendla S."/>
            <person name="Aluvathingal J."/>
            <person name="Sichtig H."/>
        </authorList>
    </citation>
    <scope>NUCLEOTIDE SEQUENCE [LARGE SCALE GENOMIC DNA]</scope>
    <source>
        <strain evidence="6">FDAARGOS_361</strain>
    </source>
</reference>
<dbReference type="GO" id="GO:0006355">
    <property type="term" value="P:regulation of DNA-templated transcription"/>
    <property type="evidence" value="ECO:0007669"/>
    <property type="project" value="InterPro"/>
</dbReference>
<feature type="region of interest" description="Disordered" evidence="3">
    <location>
        <begin position="174"/>
        <end position="232"/>
    </location>
</feature>
<dbReference type="GO" id="GO:0005634">
    <property type="term" value="C:nucleus"/>
    <property type="evidence" value="ECO:0007669"/>
    <property type="project" value="UniProtKB-SubCell"/>
</dbReference>
<feature type="compositionally biased region" description="Basic and acidic residues" evidence="3">
    <location>
        <begin position="16"/>
        <end position="31"/>
    </location>
</feature>
<evidence type="ECO:0000313" key="6">
    <source>
        <dbReference type="Proteomes" id="UP000318447"/>
    </source>
</evidence>
<feature type="compositionally biased region" description="Low complexity" evidence="3">
    <location>
        <begin position="219"/>
        <end position="229"/>
    </location>
</feature>
<dbReference type="VEuPathDB" id="TriTrypDB:LdCL_060012600"/>
<feature type="compositionally biased region" description="Basic and acidic residues" evidence="3">
    <location>
        <begin position="910"/>
        <end position="920"/>
    </location>
</feature>
<evidence type="ECO:0000256" key="2">
    <source>
        <dbReference type="PROSITE-ProRule" id="PRU00376"/>
    </source>
</evidence>
<dbReference type="InterPro" id="IPR055129">
    <property type="entry name" value="YEATS_dom"/>
</dbReference>
<comment type="subcellular location">
    <subcellularLocation>
        <location evidence="2">Nucleus</location>
    </subcellularLocation>
</comment>
<feature type="compositionally biased region" description="Low complexity" evidence="3">
    <location>
        <begin position="694"/>
        <end position="726"/>
    </location>
</feature>
<comment type="caution">
    <text evidence="5">The sequence shown here is derived from an EMBL/GenBank/DDBJ whole genome shotgun (WGS) entry which is preliminary data.</text>
</comment>
<dbReference type="InterPro" id="IPR038704">
    <property type="entry name" value="YEAST_sf"/>
</dbReference>
<dbReference type="CDD" id="cd16887">
    <property type="entry name" value="YEATS"/>
    <property type="match status" value="1"/>
</dbReference>
<dbReference type="VEuPathDB" id="TriTrypDB:LdBPK_060750.1"/>
<keyword evidence="1 2" id="KW-0539">Nucleus</keyword>
<gene>
    <name evidence="5" type="ORF">CGC21_24210</name>
</gene>
<dbReference type="InterPro" id="IPR005033">
    <property type="entry name" value="YEATS"/>
</dbReference>
<feature type="region of interest" description="Disordered" evidence="3">
    <location>
        <begin position="758"/>
        <end position="812"/>
    </location>
</feature>
<dbReference type="Pfam" id="PF03366">
    <property type="entry name" value="YEATS"/>
    <property type="match status" value="1"/>
</dbReference>
<dbReference type="EMBL" id="RHLC01000039">
    <property type="protein sequence ID" value="TPP54835.1"/>
    <property type="molecule type" value="Genomic_DNA"/>
</dbReference>